<accession>A0A1A6C5M1</accession>
<evidence type="ECO:0000259" key="10">
    <source>
        <dbReference type="PROSITE" id="PS50893"/>
    </source>
</evidence>
<dbReference type="Gene3D" id="3.40.50.300">
    <property type="entry name" value="P-loop containing nucleotide triphosphate hydrolases"/>
    <property type="match status" value="1"/>
</dbReference>
<evidence type="ECO:0000256" key="7">
    <source>
        <dbReference type="ARBA" id="ARBA00022840"/>
    </source>
</evidence>
<evidence type="ECO:0000256" key="1">
    <source>
        <dbReference type="ARBA" id="ARBA00004236"/>
    </source>
</evidence>
<dbReference type="InterPro" id="IPR050763">
    <property type="entry name" value="ABC_transporter_ATP-binding"/>
</dbReference>
<gene>
    <name evidence="11" type="ORF">Thpro_020916</name>
</gene>
<evidence type="ECO:0000256" key="9">
    <source>
        <dbReference type="ARBA" id="ARBA00023136"/>
    </source>
</evidence>
<dbReference type="InterPro" id="IPR003439">
    <property type="entry name" value="ABC_transporter-like_ATP-bd"/>
</dbReference>
<dbReference type="RefSeq" id="WP_236717266.1">
    <property type="nucleotide sequence ID" value="NZ_JQSG02000002.1"/>
</dbReference>
<dbReference type="PANTHER" id="PTHR42711">
    <property type="entry name" value="ABC TRANSPORTER ATP-BINDING PROTEIN"/>
    <property type="match status" value="1"/>
</dbReference>
<sequence>MTDAPPQTALAASGLEKRYGKVHAVRGIDLAVPAGRCLGLLGPNGAGKTSTLEMLEGLSEPSAGEIRYRGEPLGARFRNEAGIMFQHTALPEHISVRETLRMFSRLYPRTRSVEELIARCTLEEFLDRDSRRLSGGQRQRLLLAIALINDPDILFLDEPTTGLDPQARRNFWHLIEDIKAEGKTVLLSTHYMEEAYTLCDEIAIMDHGQVIALGTPDELLARHFSDVILQLPIDAVADPERLPFEIRRKHDHLEIETGDVNGTLAQLLAAQVPLGGLRIRGRTLEDLFLELTGEALRG</sequence>
<evidence type="ECO:0000256" key="2">
    <source>
        <dbReference type="ARBA" id="ARBA00005417"/>
    </source>
</evidence>
<proteinExistence type="inferred from homology"/>
<keyword evidence="9" id="KW-0472">Membrane</keyword>
<dbReference type="PROSITE" id="PS00211">
    <property type="entry name" value="ABC_TRANSPORTER_1"/>
    <property type="match status" value="1"/>
</dbReference>
<dbReference type="STRING" id="160660.BJI67_05515"/>
<keyword evidence="8" id="KW-1278">Translocase</keyword>
<evidence type="ECO:0000313" key="12">
    <source>
        <dbReference type="Proteomes" id="UP000029273"/>
    </source>
</evidence>
<dbReference type="InterPro" id="IPR027417">
    <property type="entry name" value="P-loop_NTPase"/>
</dbReference>
<keyword evidence="12" id="KW-1185">Reference proteome</keyword>
<dbReference type="SMART" id="SM00382">
    <property type="entry name" value="AAA"/>
    <property type="match status" value="1"/>
</dbReference>
<evidence type="ECO:0000256" key="4">
    <source>
        <dbReference type="ARBA" id="ARBA00022458"/>
    </source>
</evidence>
<comment type="similarity">
    <text evidence="2">Belongs to the ABC transporter superfamily.</text>
</comment>
<reference evidence="11 12" key="1">
    <citation type="journal article" date="2014" name="Genome Announc.">
        <title>Draft Genome Sequence of the Iron-Oxidizing, Acidophilic, and Halotolerant 'Thiobacillus prosperus' Type Strain DSM 5130.</title>
        <authorList>
            <person name="Ossandon F.J."/>
            <person name="Cardenas J.P."/>
            <person name="Corbett M."/>
            <person name="Quatrini R."/>
            <person name="Holmes D.S."/>
            <person name="Watkin E."/>
        </authorList>
    </citation>
    <scope>NUCLEOTIDE SEQUENCE [LARGE SCALE GENOMIC DNA]</scope>
    <source>
        <strain evidence="11 12">DSM 5130</strain>
    </source>
</reference>
<comment type="caution">
    <text evidence="11">The sequence shown here is derived from an EMBL/GenBank/DDBJ whole genome shotgun (WGS) entry which is preliminary data.</text>
</comment>
<dbReference type="EMBL" id="JQSG02000002">
    <property type="protein sequence ID" value="OBS09866.1"/>
    <property type="molecule type" value="Genomic_DNA"/>
</dbReference>
<dbReference type="GO" id="GO:0016887">
    <property type="term" value="F:ATP hydrolysis activity"/>
    <property type="evidence" value="ECO:0007669"/>
    <property type="project" value="InterPro"/>
</dbReference>
<dbReference type="SUPFAM" id="SSF52540">
    <property type="entry name" value="P-loop containing nucleoside triphosphate hydrolases"/>
    <property type="match status" value="1"/>
</dbReference>
<comment type="subcellular location">
    <subcellularLocation>
        <location evidence="1">Cell membrane</location>
    </subcellularLocation>
</comment>
<evidence type="ECO:0000256" key="3">
    <source>
        <dbReference type="ARBA" id="ARBA00022448"/>
    </source>
</evidence>
<evidence type="ECO:0000256" key="6">
    <source>
        <dbReference type="ARBA" id="ARBA00022741"/>
    </source>
</evidence>
<name>A0A1A6C5M1_9GAMM</name>
<dbReference type="InterPro" id="IPR003593">
    <property type="entry name" value="AAA+_ATPase"/>
</dbReference>
<keyword evidence="3" id="KW-0813">Transport</keyword>
<dbReference type="InterPro" id="IPR017871">
    <property type="entry name" value="ABC_transporter-like_CS"/>
</dbReference>
<keyword evidence="7 11" id="KW-0067">ATP-binding</keyword>
<evidence type="ECO:0000256" key="5">
    <source>
        <dbReference type="ARBA" id="ARBA00022475"/>
    </source>
</evidence>
<keyword evidence="6" id="KW-0547">Nucleotide-binding</keyword>
<dbReference type="FunFam" id="3.40.50.300:FF:000589">
    <property type="entry name" value="ABC transporter, ATP-binding subunit"/>
    <property type="match status" value="1"/>
</dbReference>
<keyword evidence="5" id="KW-1003">Cell membrane</keyword>
<dbReference type="CDD" id="cd03230">
    <property type="entry name" value="ABC_DR_subfamily_A"/>
    <property type="match status" value="1"/>
</dbReference>
<dbReference type="PANTHER" id="PTHR42711:SF5">
    <property type="entry name" value="ABC TRANSPORTER ATP-BINDING PROTEIN NATA"/>
    <property type="match status" value="1"/>
</dbReference>
<dbReference type="Pfam" id="PF00005">
    <property type="entry name" value="ABC_tran"/>
    <property type="match status" value="1"/>
</dbReference>
<dbReference type="GO" id="GO:0005524">
    <property type="term" value="F:ATP binding"/>
    <property type="evidence" value="ECO:0007669"/>
    <property type="project" value="UniProtKB-KW"/>
</dbReference>
<evidence type="ECO:0000256" key="8">
    <source>
        <dbReference type="ARBA" id="ARBA00022967"/>
    </source>
</evidence>
<evidence type="ECO:0000313" key="11">
    <source>
        <dbReference type="EMBL" id="OBS09866.1"/>
    </source>
</evidence>
<dbReference type="AlphaFoldDB" id="A0A1A6C5M1"/>
<feature type="domain" description="ABC transporter" evidence="10">
    <location>
        <begin position="10"/>
        <end position="232"/>
    </location>
</feature>
<dbReference type="Proteomes" id="UP000029273">
    <property type="component" value="Unassembled WGS sequence"/>
</dbReference>
<dbReference type="GO" id="GO:0005886">
    <property type="term" value="C:plasma membrane"/>
    <property type="evidence" value="ECO:0007669"/>
    <property type="project" value="UniProtKB-SubCell"/>
</dbReference>
<protein>
    <submittedName>
        <fullName evidence="11">ABC transporter ATP-binding protein</fullName>
    </submittedName>
</protein>
<organism evidence="11 12">
    <name type="scientific">Acidihalobacter prosperus</name>
    <dbReference type="NCBI Taxonomy" id="160660"/>
    <lineage>
        <taxon>Bacteria</taxon>
        <taxon>Pseudomonadati</taxon>
        <taxon>Pseudomonadota</taxon>
        <taxon>Gammaproteobacteria</taxon>
        <taxon>Chromatiales</taxon>
        <taxon>Ectothiorhodospiraceae</taxon>
        <taxon>Acidihalobacter</taxon>
    </lineage>
</organism>
<keyword evidence="4" id="KW-0536">Nodulation</keyword>
<dbReference type="PROSITE" id="PS50893">
    <property type="entry name" value="ABC_TRANSPORTER_2"/>
    <property type="match status" value="1"/>
</dbReference>